<dbReference type="Proteomes" id="UP001608902">
    <property type="component" value="Unassembled WGS sequence"/>
</dbReference>
<feature type="chain" id="PRO_5044814566" description="Neurotransmitter-gated ion-channel ligand-binding domain-containing protein" evidence="1">
    <location>
        <begin position="28"/>
        <end position="142"/>
    </location>
</feature>
<evidence type="ECO:0000259" key="2">
    <source>
        <dbReference type="Pfam" id="PF02931"/>
    </source>
</evidence>
<dbReference type="Gene3D" id="2.70.170.10">
    <property type="entry name" value="Neurotransmitter-gated ion-channel ligand-binding domain"/>
    <property type="match status" value="1"/>
</dbReference>
<comment type="caution">
    <text evidence="3">The sequence shown here is derived from an EMBL/GenBank/DDBJ whole genome shotgun (WGS) entry which is preliminary data.</text>
</comment>
<feature type="domain" description="Neurotransmitter-gated ion-channel ligand-binding" evidence="2">
    <location>
        <begin position="77"/>
        <end position="137"/>
    </location>
</feature>
<dbReference type="Pfam" id="PF02931">
    <property type="entry name" value="Neur_chan_LBD"/>
    <property type="match status" value="1"/>
</dbReference>
<dbReference type="InterPro" id="IPR036734">
    <property type="entry name" value="Neur_chan_lig-bd_sf"/>
</dbReference>
<protein>
    <recommendedName>
        <fullName evidence="2">Neurotransmitter-gated ion-channel ligand-binding domain-containing protein</fullName>
    </recommendedName>
</protein>
<feature type="signal peptide" evidence="1">
    <location>
        <begin position="1"/>
        <end position="27"/>
    </location>
</feature>
<keyword evidence="1" id="KW-0732">Signal</keyword>
<dbReference type="SUPFAM" id="SSF63712">
    <property type="entry name" value="Nicotinic receptor ligand binding domain-like"/>
    <property type="match status" value="1"/>
</dbReference>
<accession>A0ABD6ER95</accession>
<sequence>MQRLWLTEVVLRQFLLITFSICPSVSAGEFTKYGIPINNSFVLHDEADDARFKRYLDEIADDWVPGKDGECTDDAIILTKLLRGYDKHKLPGGKSVDVSVEIWVQEVSKIIEITSEFELDIYVTEKWIDPSLRYDHLSPCKR</sequence>
<proteinExistence type="predicted"/>
<evidence type="ECO:0000313" key="3">
    <source>
        <dbReference type="EMBL" id="MFH4981826.1"/>
    </source>
</evidence>
<name>A0ABD6ER95_9BILA</name>
<evidence type="ECO:0000256" key="1">
    <source>
        <dbReference type="SAM" id="SignalP"/>
    </source>
</evidence>
<evidence type="ECO:0000313" key="4">
    <source>
        <dbReference type="Proteomes" id="UP001608902"/>
    </source>
</evidence>
<gene>
    <name evidence="3" type="ORF">AB6A40_008535</name>
</gene>
<dbReference type="InterPro" id="IPR006202">
    <property type="entry name" value="Neur_chan_lig-bd"/>
</dbReference>
<keyword evidence="4" id="KW-1185">Reference proteome</keyword>
<reference evidence="3 4" key="1">
    <citation type="submission" date="2024-08" db="EMBL/GenBank/DDBJ databases">
        <title>Gnathostoma spinigerum genome.</title>
        <authorList>
            <person name="Gonzalez-Bertolin B."/>
            <person name="Monzon S."/>
            <person name="Zaballos A."/>
            <person name="Jimenez P."/>
            <person name="Dekumyoy P."/>
            <person name="Varona S."/>
            <person name="Cuesta I."/>
            <person name="Sumanam S."/>
            <person name="Adisakwattana P."/>
            <person name="Gasser R.B."/>
            <person name="Hernandez-Gonzalez A."/>
            <person name="Young N.D."/>
            <person name="Perteguer M.J."/>
        </authorList>
    </citation>
    <scope>NUCLEOTIDE SEQUENCE [LARGE SCALE GENOMIC DNA]</scope>
    <source>
        <strain evidence="3">AL3</strain>
        <tissue evidence="3">Liver</tissue>
    </source>
</reference>
<organism evidence="3 4">
    <name type="scientific">Gnathostoma spinigerum</name>
    <dbReference type="NCBI Taxonomy" id="75299"/>
    <lineage>
        <taxon>Eukaryota</taxon>
        <taxon>Metazoa</taxon>
        <taxon>Ecdysozoa</taxon>
        <taxon>Nematoda</taxon>
        <taxon>Chromadorea</taxon>
        <taxon>Rhabditida</taxon>
        <taxon>Spirurina</taxon>
        <taxon>Gnathostomatomorpha</taxon>
        <taxon>Gnathostomatoidea</taxon>
        <taxon>Gnathostomatidae</taxon>
        <taxon>Gnathostoma</taxon>
    </lineage>
</organism>
<dbReference type="AlphaFoldDB" id="A0ABD6ER95"/>
<dbReference type="EMBL" id="JBGFUD010007960">
    <property type="protein sequence ID" value="MFH4981826.1"/>
    <property type="molecule type" value="Genomic_DNA"/>
</dbReference>